<proteinExistence type="predicted"/>
<comment type="caution">
    <text evidence="2">The sequence shown here is derived from an EMBL/GenBank/DDBJ whole genome shotgun (WGS) entry which is preliminary data.</text>
</comment>
<gene>
    <name evidence="2" type="ORF">PGLA2088_LOCUS735</name>
</gene>
<sequence>MLLFVSVACSGAVKLSSRDVVKPERVDPRSRAQAHLLSGPAPRDQDLERPEAQLHIPSRGAELCSVKHHTDELAKACPRPWTASVNATLPKKLHRLAENGSPRGLGPRLRPPTPTSSVR</sequence>
<feature type="compositionally biased region" description="Pro residues" evidence="1">
    <location>
        <begin position="109"/>
        <end position="119"/>
    </location>
</feature>
<dbReference type="Proteomes" id="UP000626109">
    <property type="component" value="Unassembled WGS sequence"/>
</dbReference>
<protein>
    <submittedName>
        <fullName evidence="2">Uncharacterized protein</fullName>
    </submittedName>
</protein>
<feature type="region of interest" description="Disordered" evidence="1">
    <location>
        <begin position="92"/>
        <end position="119"/>
    </location>
</feature>
<organism evidence="2 3">
    <name type="scientific">Polarella glacialis</name>
    <name type="common">Dinoflagellate</name>
    <dbReference type="NCBI Taxonomy" id="89957"/>
    <lineage>
        <taxon>Eukaryota</taxon>
        <taxon>Sar</taxon>
        <taxon>Alveolata</taxon>
        <taxon>Dinophyceae</taxon>
        <taxon>Suessiales</taxon>
        <taxon>Suessiaceae</taxon>
        <taxon>Polarella</taxon>
    </lineage>
</organism>
<feature type="compositionally biased region" description="Basic and acidic residues" evidence="1">
    <location>
        <begin position="19"/>
        <end position="30"/>
    </location>
</feature>
<evidence type="ECO:0000256" key="1">
    <source>
        <dbReference type="SAM" id="MobiDB-lite"/>
    </source>
</evidence>
<evidence type="ECO:0000313" key="2">
    <source>
        <dbReference type="EMBL" id="CAE8628488.1"/>
    </source>
</evidence>
<feature type="compositionally biased region" description="Basic and acidic residues" evidence="1">
    <location>
        <begin position="43"/>
        <end position="52"/>
    </location>
</feature>
<evidence type="ECO:0000313" key="3">
    <source>
        <dbReference type="Proteomes" id="UP000626109"/>
    </source>
</evidence>
<accession>A0A813GN90</accession>
<name>A0A813GN90_POLGL</name>
<reference evidence="2" key="1">
    <citation type="submission" date="2021-02" db="EMBL/GenBank/DDBJ databases">
        <authorList>
            <person name="Dougan E. K."/>
            <person name="Rhodes N."/>
            <person name="Thang M."/>
            <person name="Chan C."/>
        </authorList>
    </citation>
    <scope>NUCLEOTIDE SEQUENCE</scope>
</reference>
<feature type="region of interest" description="Disordered" evidence="1">
    <location>
        <begin position="19"/>
        <end position="52"/>
    </location>
</feature>
<dbReference type="EMBL" id="CAJNNW010000524">
    <property type="protein sequence ID" value="CAE8628488.1"/>
    <property type="molecule type" value="Genomic_DNA"/>
</dbReference>
<dbReference type="AlphaFoldDB" id="A0A813GN90"/>